<keyword evidence="7" id="KW-1133">Transmembrane helix</keyword>
<keyword evidence="3 9" id="KW-0813">Transport</keyword>
<feature type="domain" description="AprE-like beta-barrel" evidence="12">
    <location>
        <begin position="298"/>
        <end position="388"/>
    </location>
</feature>
<keyword evidence="8" id="KW-0472">Membrane</keyword>
<comment type="similarity">
    <text evidence="2 9">Belongs to the membrane fusion protein (MFP) (TC 8.A.1) family.</text>
</comment>
<keyword evidence="10" id="KW-0175">Coiled coil</keyword>
<evidence type="ECO:0000259" key="12">
    <source>
        <dbReference type="Pfam" id="PF26002"/>
    </source>
</evidence>
<comment type="subcellular location">
    <subcellularLocation>
        <location evidence="1 9">Cell inner membrane</location>
        <topology evidence="1 9">Single-pass membrane protein</topology>
    </subcellularLocation>
</comment>
<evidence type="ECO:0000256" key="8">
    <source>
        <dbReference type="ARBA" id="ARBA00023136"/>
    </source>
</evidence>
<dbReference type="GO" id="GO:0015031">
    <property type="term" value="P:protein transport"/>
    <property type="evidence" value="ECO:0007669"/>
    <property type="project" value="InterPro"/>
</dbReference>
<dbReference type="Gene3D" id="2.40.50.100">
    <property type="match status" value="2"/>
</dbReference>
<protein>
    <recommendedName>
        <fullName evidence="9">Membrane fusion protein (MFP) family protein</fullName>
    </recommendedName>
</protein>
<evidence type="ECO:0000256" key="10">
    <source>
        <dbReference type="SAM" id="Coils"/>
    </source>
</evidence>
<dbReference type="NCBIfam" id="TIGR01843">
    <property type="entry name" value="type_I_hlyD"/>
    <property type="match status" value="1"/>
</dbReference>
<reference evidence="13 14" key="1">
    <citation type="submission" date="2020-08" db="EMBL/GenBank/DDBJ databases">
        <title>Genomic Encyclopedia of Type Strains, Phase III (KMG-III): the genomes of soil and plant-associated and newly described type strains.</title>
        <authorList>
            <person name="Whitman W."/>
        </authorList>
    </citation>
    <scope>NUCLEOTIDE SEQUENCE [LARGE SCALE GENOMIC DNA]</scope>
    <source>
        <strain evidence="13 14">CECT 7744</strain>
    </source>
</reference>
<feature type="domain" description="AprE-like long alpha-helical hairpin" evidence="11">
    <location>
        <begin position="67"/>
        <end position="256"/>
    </location>
</feature>
<evidence type="ECO:0000256" key="1">
    <source>
        <dbReference type="ARBA" id="ARBA00004377"/>
    </source>
</evidence>
<sequence>MAFGGFGGWALSANLAVVVVAPGSLSVESFKKTIQHLEGGIVERILVEDGHGVDAGEPLLVIDDTQVRAALQIAQSQYAIARAREVRLLAEQAGEATLAFPQDLIDVGSSRVAEVIRVQGRLFHARRESLQGTLLSLDAQVVQMQEQIAGLETKDRIMFQRIDSLSREAADHRALLRQRLGNNVRLREVERQILEFESEMAEDRARVASLKAQIGETLQNKEVRLQEYQQEVGERLWDVQALVTDAEERIAALQDEARRTLVTAPVAGTVVDLKVHTLGAVVGPGDPLLDIVPSGDGLVVEARVVDRDVDNVYVGQPAEIRFSAFNQRLSNVIEGRVVHVSADSFVDEATSTRYYRVRVQVTERGHEDMTDNMQLLSGMPAEVMLRTGERTLASYIAKPINDMLARAMRED</sequence>
<comment type="caution">
    <text evidence="13">The sequence shown here is derived from an EMBL/GenBank/DDBJ whole genome shotgun (WGS) entry which is preliminary data.</text>
</comment>
<name>A0A7W5HMQ8_9GAMM</name>
<evidence type="ECO:0000313" key="13">
    <source>
        <dbReference type="EMBL" id="MBB3232944.1"/>
    </source>
</evidence>
<dbReference type="SUPFAM" id="SSF111369">
    <property type="entry name" value="HlyD-like secretion proteins"/>
    <property type="match status" value="1"/>
</dbReference>
<dbReference type="InterPro" id="IPR058781">
    <property type="entry name" value="HH_AprE-like"/>
</dbReference>
<dbReference type="GO" id="GO:0005886">
    <property type="term" value="C:plasma membrane"/>
    <property type="evidence" value="ECO:0007669"/>
    <property type="project" value="UniProtKB-SubCell"/>
</dbReference>
<dbReference type="EMBL" id="JACHXR010000018">
    <property type="protein sequence ID" value="MBB3232944.1"/>
    <property type="molecule type" value="Genomic_DNA"/>
</dbReference>
<keyword evidence="6" id="KW-0812">Transmembrane</keyword>
<dbReference type="Pfam" id="PF26002">
    <property type="entry name" value="Beta-barrel_AprE"/>
    <property type="match status" value="1"/>
</dbReference>
<evidence type="ECO:0000259" key="11">
    <source>
        <dbReference type="Pfam" id="PF25994"/>
    </source>
</evidence>
<evidence type="ECO:0000256" key="7">
    <source>
        <dbReference type="ARBA" id="ARBA00022989"/>
    </source>
</evidence>
<keyword evidence="14" id="KW-1185">Reference proteome</keyword>
<dbReference type="PANTHER" id="PTHR30386:SF17">
    <property type="entry name" value="ALKALINE PROTEASE SECRETION PROTEIN APRE"/>
    <property type="match status" value="1"/>
</dbReference>
<dbReference type="InterPro" id="IPR058982">
    <property type="entry name" value="Beta-barrel_AprE"/>
</dbReference>
<dbReference type="Gene3D" id="2.40.30.170">
    <property type="match status" value="1"/>
</dbReference>
<accession>A0A7W5HMQ8</accession>
<organism evidence="13 14">
    <name type="scientific">Halomonas stenophila</name>
    <dbReference type="NCBI Taxonomy" id="795312"/>
    <lineage>
        <taxon>Bacteria</taxon>
        <taxon>Pseudomonadati</taxon>
        <taxon>Pseudomonadota</taxon>
        <taxon>Gammaproteobacteria</taxon>
        <taxon>Oceanospirillales</taxon>
        <taxon>Halomonadaceae</taxon>
        <taxon>Halomonas</taxon>
    </lineage>
</organism>
<evidence type="ECO:0000256" key="2">
    <source>
        <dbReference type="ARBA" id="ARBA00009477"/>
    </source>
</evidence>
<dbReference type="AlphaFoldDB" id="A0A7W5HMQ8"/>
<feature type="coiled-coil region" evidence="10">
    <location>
        <begin position="186"/>
        <end position="263"/>
    </location>
</feature>
<dbReference type="Pfam" id="PF25994">
    <property type="entry name" value="HH_AprE"/>
    <property type="match status" value="1"/>
</dbReference>
<dbReference type="InterPro" id="IPR010129">
    <property type="entry name" value="T1SS_HlyD"/>
</dbReference>
<evidence type="ECO:0000313" key="14">
    <source>
        <dbReference type="Proteomes" id="UP000518892"/>
    </source>
</evidence>
<keyword evidence="4 9" id="KW-1003">Cell membrane</keyword>
<keyword evidence="5 9" id="KW-0997">Cell inner membrane</keyword>
<evidence type="ECO:0000256" key="5">
    <source>
        <dbReference type="ARBA" id="ARBA00022519"/>
    </source>
</evidence>
<evidence type="ECO:0000256" key="9">
    <source>
        <dbReference type="RuleBase" id="RU365093"/>
    </source>
</evidence>
<gene>
    <name evidence="13" type="ORF">FHR97_003825</name>
</gene>
<dbReference type="InterPro" id="IPR050739">
    <property type="entry name" value="MFP"/>
</dbReference>
<evidence type="ECO:0000256" key="6">
    <source>
        <dbReference type="ARBA" id="ARBA00022692"/>
    </source>
</evidence>
<evidence type="ECO:0000256" key="4">
    <source>
        <dbReference type="ARBA" id="ARBA00022475"/>
    </source>
</evidence>
<dbReference type="Proteomes" id="UP000518892">
    <property type="component" value="Unassembled WGS sequence"/>
</dbReference>
<dbReference type="PANTHER" id="PTHR30386">
    <property type="entry name" value="MEMBRANE FUSION SUBUNIT OF EMRAB-TOLC MULTIDRUG EFFLUX PUMP"/>
    <property type="match status" value="1"/>
</dbReference>
<evidence type="ECO:0000256" key="3">
    <source>
        <dbReference type="ARBA" id="ARBA00022448"/>
    </source>
</evidence>
<dbReference type="PRINTS" id="PR01490">
    <property type="entry name" value="RTXTOXIND"/>
</dbReference>
<proteinExistence type="inferred from homology"/>